<sequence length="308" mass="35872">MSMNPLLSIHYDGEIVYDEEVSIVFKSGPLIVTYMTSEVNNLTTLKDLILHFVRYRLRDDEDVRLIRSWHNRWANVHLLKLFVFLVELGGRGSSAILSMIVQDNAESHEGSTIRDPTMDQYEVNPDDGDDADYKPTEIPDDGDEEEEMNYYGDTKIVLAQLAVSRLYDRSDHFSKLNLDAMTSDWSFTQGGPDQDPSNKFEDGQQFENKEEVMLAVKRYNINRAVEYKILESDQLSVRVLQGGEENHFGYKTSYRKFWLVKQRVFARIYGDWEESYNELPRWLFAMQMYLPSTWVQLVTQPWPGSSTL</sequence>
<accession>A0A445CGI3</accession>
<protein>
    <recommendedName>
        <fullName evidence="4">Transposase MuDR plant domain-containing protein</fullName>
    </recommendedName>
</protein>
<evidence type="ECO:0000256" key="1">
    <source>
        <dbReference type="SAM" id="MobiDB-lite"/>
    </source>
</evidence>
<evidence type="ECO:0000313" key="2">
    <source>
        <dbReference type="EMBL" id="RYR50018.1"/>
    </source>
</evidence>
<dbReference type="Proteomes" id="UP000289738">
    <property type="component" value="Chromosome A07"/>
</dbReference>
<dbReference type="EMBL" id="SDMP01000007">
    <property type="protein sequence ID" value="RYR50018.1"/>
    <property type="molecule type" value="Genomic_DNA"/>
</dbReference>
<reference evidence="2 3" key="1">
    <citation type="submission" date="2019-01" db="EMBL/GenBank/DDBJ databases">
        <title>Sequencing of cultivated peanut Arachis hypogaea provides insights into genome evolution and oil improvement.</title>
        <authorList>
            <person name="Chen X."/>
        </authorList>
    </citation>
    <scope>NUCLEOTIDE SEQUENCE [LARGE SCALE GENOMIC DNA]</scope>
    <source>
        <strain evidence="3">cv. Fuhuasheng</strain>
        <tissue evidence="2">Leaves</tissue>
    </source>
</reference>
<organism evidence="2 3">
    <name type="scientific">Arachis hypogaea</name>
    <name type="common">Peanut</name>
    <dbReference type="NCBI Taxonomy" id="3818"/>
    <lineage>
        <taxon>Eukaryota</taxon>
        <taxon>Viridiplantae</taxon>
        <taxon>Streptophyta</taxon>
        <taxon>Embryophyta</taxon>
        <taxon>Tracheophyta</taxon>
        <taxon>Spermatophyta</taxon>
        <taxon>Magnoliopsida</taxon>
        <taxon>eudicotyledons</taxon>
        <taxon>Gunneridae</taxon>
        <taxon>Pentapetalae</taxon>
        <taxon>rosids</taxon>
        <taxon>fabids</taxon>
        <taxon>Fabales</taxon>
        <taxon>Fabaceae</taxon>
        <taxon>Papilionoideae</taxon>
        <taxon>50 kb inversion clade</taxon>
        <taxon>dalbergioids sensu lato</taxon>
        <taxon>Dalbergieae</taxon>
        <taxon>Pterocarpus clade</taxon>
        <taxon>Arachis</taxon>
    </lineage>
</organism>
<gene>
    <name evidence="2" type="ORF">Ahy_A07g036569</name>
</gene>
<evidence type="ECO:0000313" key="3">
    <source>
        <dbReference type="Proteomes" id="UP000289738"/>
    </source>
</evidence>
<evidence type="ECO:0008006" key="4">
    <source>
        <dbReference type="Google" id="ProtNLM"/>
    </source>
</evidence>
<feature type="region of interest" description="Disordered" evidence="1">
    <location>
        <begin position="107"/>
        <end position="145"/>
    </location>
</feature>
<name>A0A445CGI3_ARAHY</name>
<keyword evidence="3" id="KW-1185">Reference proteome</keyword>
<comment type="caution">
    <text evidence="2">The sequence shown here is derived from an EMBL/GenBank/DDBJ whole genome shotgun (WGS) entry which is preliminary data.</text>
</comment>
<proteinExistence type="predicted"/>
<dbReference type="AlphaFoldDB" id="A0A445CGI3"/>